<keyword evidence="1" id="KW-0472">Membrane</keyword>
<comment type="caution">
    <text evidence="2">The sequence shown here is derived from an EMBL/GenBank/DDBJ whole genome shotgun (WGS) entry which is preliminary data.</text>
</comment>
<evidence type="ECO:0000313" key="2">
    <source>
        <dbReference type="EMBL" id="RDB02950.1"/>
    </source>
</evidence>
<keyword evidence="3" id="KW-1185">Reference proteome</keyword>
<evidence type="ECO:0000313" key="3">
    <source>
        <dbReference type="Proteomes" id="UP000253141"/>
    </source>
</evidence>
<gene>
    <name evidence="2" type="ORF">DVG78_26140</name>
</gene>
<keyword evidence="1" id="KW-1133">Transmembrane helix</keyword>
<protein>
    <submittedName>
        <fullName evidence="2">Uncharacterized protein</fullName>
    </submittedName>
</protein>
<name>A0A369I251_9BACT</name>
<proteinExistence type="predicted"/>
<dbReference type="EMBL" id="QPIW01000033">
    <property type="protein sequence ID" value="RDB02950.1"/>
    <property type="molecule type" value="Genomic_DNA"/>
</dbReference>
<dbReference type="Proteomes" id="UP000253141">
    <property type="component" value="Unassembled WGS sequence"/>
</dbReference>
<sequence length="102" mass="11844">MWQGVVNVFFQAYLTKNTRQRSIPENPAFSVRILVSKPAIRYAPNFVGFGRDFNINLRIANQAWRFFGFRPHLSASAAVCLMSSNHSGVMYLIFFRRFGHRQ</sequence>
<reference evidence="2 3" key="1">
    <citation type="submission" date="2018-07" db="EMBL/GenBank/DDBJ databases">
        <title>Genome analysis of Runella aurantiaca.</title>
        <authorList>
            <person name="Yang X."/>
        </authorList>
    </citation>
    <scope>NUCLEOTIDE SEQUENCE [LARGE SCALE GENOMIC DNA]</scope>
    <source>
        <strain evidence="2 3">YX9</strain>
    </source>
</reference>
<feature type="transmembrane region" description="Helical" evidence="1">
    <location>
        <begin position="73"/>
        <end position="94"/>
    </location>
</feature>
<organism evidence="2 3">
    <name type="scientific">Runella aurantiaca</name>
    <dbReference type="NCBI Taxonomy" id="2282308"/>
    <lineage>
        <taxon>Bacteria</taxon>
        <taxon>Pseudomonadati</taxon>
        <taxon>Bacteroidota</taxon>
        <taxon>Cytophagia</taxon>
        <taxon>Cytophagales</taxon>
        <taxon>Spirosomataceae</taxon>
        <taxon>Runella</taxon>
    </lineage>
</organism>
<dbReference type="AlphaFoldDB" id="A0A369I251"/>
<keyword evidence="1" id="KW-0812">Transmembrane</keyword>
<accession>A0A369I251</accession>
<evidence type="ECO:0000256" key="1">
    <source>
        <dbReference type="SAM" id="Phobius"/>
    </source>
</evidence>